<keyword evidence="1" id="KW-0479">Metal-binding</keyword>
<dbReference type="InterPro" id="IPR036236">
    <property type="entry name" value="Znf_C2H2_sf"/>
</dbReference>
<feature type="domain" description="C2H2-type" evidence="6">
    <location>
        <begin position="252"/>
        <end position="281"/>
    </location>
</feature>
<dbReference type="EMBL" id="BAABUK010000002">
    <property type="protein sequence ID" value="GAA5807395.1"/>
    <property type="molecule type" value="Genomic_DNA"/>
</dbReference>
<keyword evidence="3" id="KW-0862">Zinc</keyword>
<feature type="compositionally biased region" description="Polar residues" evidence="5">
    <location>
        <begin position="280"/>
        <end position="298"/>
    </location>
</feature>
<feature type="region of interest" description="Disordered" evidence="5">
    <location>
        <begin position="29"/>
        <end position="59"/>
    </location>
</feature>
<keyword evidence="2 4" id="KW-0863">Zinc-finger</keyword>
<dbReference type="Gene3D" id="3.30.160.60">
    <property type="entry name" value="Classic Zinc Finger"/>
    <property type="match status" value="2"/>
</dbReference>
<gene>
    <name evidence="7" type="ORF">MFLAVUS_000756</name>
</gene>
<accession>A0ABP9YKL7</accession>
<evidence type="ECO:0000256" key="5">
    <source>
        <dbReference type="SAM" id="MobiDB-lite"/>
    </source>
</evidence>
<organism evidence="7 8">
    <name type="scientific">Mucor flavus</name>
    <dbReference type="NCBI Taxonomy" id="439312"/>
    <lineage>
        <taxon>Eukaryota</taxon>
        <taxon>Fungi</taxon>
        <taxon>Fungi incertae sedis</taxon>
        <taxon>Mucoromycota</taxon>
        <taxon>Mucoromycotina</taxon>
        <taxon>Mucoromycetes</taxon>
        <taxon>Mucorales</taxon>
        <taxon>Mucorineae</taxon>
        <taxon>Mucoraceae</taxon>
        <taxon>Mucor</taxon>
    </lineage>
</organism>
<reference evidence="7 8" key="1">
    <citation type="submission" date="2024-04" db="EMBL/GenBank/DDBJ databases">
        <title>genome sequences of Mucor flavus KT1a and Helicostylum pulchrum KT1b strains isolated from the surface of a dry-aged beef.</title>
        <authorList>
            <person name="Toyotome T."/>
            <person name="Hosono M."/>
            <person name="Torimaru M."/>
            <person name="Fukuda K."/>
            <person name="Mikami N."/>
        </authorList>
    </citation>
    <scope>NUCLEOTIDE SEQUENCE [LARGE SCALE GENOMIC DNA]</scope>
    <source>
        <strain evidence="7 8">KT1a</strain>
    </source>
</reference>
<feature type="region of interest" description="Disordered" evidence="5">
    <location>
        <begin position="278"/>
        <end position="315"/>
    </location>
</feature>
<sequence>MIIRQQQQQQQQQHSRRFSYTSMLSDADPCYMATNSSPSNDSEEYVQQDTPPSSSVSPVSVTSFIDPIYVDIQTKGTMYHPMMMDRQQQQQQQHHHQQQQQIHYYDPHQKNFSSSQNNNNNAIFHRNSMMHFPSSMNNNISMNKNISRPVTPVSPPLILKDNYPSPNNVISSPTATNPAASASSASAAAAAAAAANNKIKKTPRSRGRRVSNIPGCNSRMFTCKVDACGKVFKRSEHLKRHIRSIHTLEKPFECPYQSCNKRFSRSDNLNQHIRIHRHSNTGNKEPSNKPQKQSNIHQQHLHHFNSNNSTFSNFI</sequence>
<feature type="domain" description="C2H2-type" evidence="6">
    <location>
        <begin position="221"/>
        <end position="251"/>
    </location>
</feature>
<evidence type="ECO:0000256" key="1">
    <source>
        <dbReference type="ARBA" id="ARBA00022723"/>
    </source>
</evidence>
<dbReference type="PANTHER" id="PTHR23235">
    <property type="entry name" value="KRUEPPEL-LIKE TRANSCRIPTION FACTOR"/>
    <property type="match status" value="1"/>
</dbReference>
<dbReference type="PROSITE" id="PS50157">
    <property type="entry name" value="ZINC_FINGER_C2H2_2"/>
    <property type="match status" value="2"/>
</dbReference>
<evidence type="ECO:0000256" key="3">
    <source>
        <dbReference type="ARBA" id="ARBA00022833"/>
    </source>
</evidence>
<dbReference type="PANTHER" id="PTHR23235:SF60">
    <property type="entry name" value="STRIPE, ISOFORM D"/>
    <property type="match status" value="1"/>
</dbReference>
<evidence type="ECO:0000259" key="6">
    <source>
        <dbReference type="PROSITE" id="PS50157"/>
    </source>
</evidence>
<name>A0ABP9YKL7_9FUNG</name>
<dbReference type="Proteomes" id="UP001473302">
    <property type="component" value="Unassembled WGS sequence"/>
</dbReference>
<comment type="caution">
    <text evidence="7">The sequence shown here is derived from an EMBL/GenBank/DDBJ whole genome shotgun (WGS) entry which is preliminary data.</text>
</comment>
<protein>
    <recommendedName>
        <fullName evidence="6">C2H2-type domain-containing protein</fullName>
    </recommendedName>
</protein>
<dbReference type="Pfam" id="PF00096">
    <property type="entry name" value="zf-C2H2"/>
    <property type="match status" value="2"/>
</dbReference>
<dbReference type="InterPro" id="IPR013087">
    <property type="entry name" value="Znf_C2H2_type"/>
</dbReference>
<dbReference type="PROSITE" id="PS00028">
    <property type="entry name" value="ZINC_FINGER_C2H2_1"/>
    <property type="match status" value="2"/>
</dbReference>
<evidence type="ECO:0000256" key="2">
    <source>
        <dbReference type="ARBA" id="ARBA00022771"/>
    </source>
</evidence>
<feature type="compositionally biased region" description="Low complexity" evidence="5">
    <location>
        <begin position="50"/>
        <end position="59"/>
    </location>
</feature>
<keyword evidence="8" id="KW-1185">Reference proteome</keyword>
<dbReference type="SUPFAM" id="SSF57667">
    <property type="entry name" value="beta-beta-alpha zinc fingers"/>
    <property type="match status" value="1"/>
</dbReference>
<feature type="compositionally biased region" description="Low complexity" evidence="5">
    <location>
        <begin position="304"/>
        <end position="315"/>
    </location>
</feature>
<proteinExistence type="predicted"/>
<evidence type="ECO:0000313" key="7">
    <source>
        <dbReference type="EMBL" id="GAA5807395.1"/>
    </source>
</evidence>
<evidence type="ECO:0000256" key="4">
    <source>
        <dbReference type="PROSITE-ProRule" id="PRU00042"/>
    </source>
</evidence>
<evidence type="ECO:0000313" key="8">
    <source>
        <dbReference type="Proteomes" id="UP001473302"/>
    </source>
</evidence>
<dbReference type="SMART" id="SM00355">
    <property type="entry name" value="ZnF_C2H2"/>
    <property type="match status" value="2"/>
</dbReference>